<keyword evidence="3" id="KW-1185">Reference proteome</keyword>
<dbReference type="EMBL" id="JAFEKC020000002">
    <property type="protein sequence ID" value="KAK0516560.1"/>
    <property type="molecule type" value="Genomic_DNA"/>
</dbReference>
<evidence type="ECO:0000256" key="1">
    <source>
        <dbReference type="SAM" id="Phobius"/>
    </source>
</evidence>
<name>A0AA39RA07_9LECA</name>
<keyword evidence="1" id="KW-0472">Membrane</keyword>
<protein>
    <submittedName>
        <fullName evidence="2">Uncharacterized protein</fullName>
    </submittedName>
</protein>
<evidence type="ECO:0000313" key="2">
    <source>
        <dbReference type="EMBL" id="KAK0516560.1"/>
    </source>
</evidence>
<organism evidence="2 3">
    <name type="scientific">Cladonia borealis</name>
    <dbReference type="NCBI Taxonomy" id="184061"/>
    <lineage>
        <taxon>Eukaryota</taxon>
        <taxon>Fungi</taxon>
        <taxon>Dikarya</taxon>
        <taxon>Ascomycota</taxon>
        <taxon>Pezizomycotina</taxon>
        <taxon>Lecanoromycetes</taxon>
        <taxon>OSLEUM clade</taxon>
        <taxon>Lecanoromycetidae</taxon>
        <taxon>Lecanorales</taxon>
        <taxon>Lecanorineae</taxon>
        <taxon>Cladoniaceae</taxon>
        <taxon>Cladonia</taxon>
    </lineage>
</organism>
<sequence>MSLDEKPVIGATIVHLKPPKPALESKTSFDTISPCSTNLAEELKNQDYDPTSHHPFSPFYLHPTTRTSLEQARSQSKIHLAVYQHDLESGSRITQTETLPDGHVHHHKEDDKVWPCAEQLRKKQEEARLGKRRGCNPLRRLSKKQQIVVHIIIALFLIGAITGLGVGISKAVGGGVFRNSNDSNAPIGNGP</sequence>
<gene>
    <name evidence="2" type="ORF">JMJ35_001163</name>
</gene>
<reference evidence="2" key="1">
    <citation type="submission" date="2023-03" db="EMBL/GenBank/DDBJ databases">
        <title>Complete genome of Cladonia borealis.</title>
        <authorList>
            <person name="Park H."/>
        </authorList>
    </citation>
    <scope>NUCLEOTIDE SEQUENCE</scope>
    <source>
        <strain evidence="2">ANT050790</strain>
    </source>
</reference>
<dbReference type="AlphaFoldDB" id="A0AA39RA07"/>
<evidence type="ECO:0000313" key="3">
    <source>
        <dbReference type="Proteomes" id="UP001166286"/>
    </source>
</evidence>
<keyword evidence="1" id="KW-0812">Transmembrane</keyword>
<proteinExistence type="predicted"/>
<feature type="transmembrane region" description="Helical" evidence="1">
    <location>
        <begin position="147"/>
        <end position="168"/>
    </location>
</feature>
<keyword evidence="1" id="KW-1133">Transmembrane helix</keyword>
<comment type="caution">
    <text evidence="2">The sequence shown here is derived from an EMBL/GenBank/DDBJ whole genome shotgun (WGS) entry which is preliminary data.</text>
</comment>
<accession>A0AA39RA07</accession>
<dbReference type="Proteomes" id="UP001166286">
    <property type="component" value="Unassembled WGS sequence"/>
</dbReference>